<dbReference type="GO" id="GO:0008843">
    <property type="term" value="F:endochitinase activity"/>
    <property type="evidence" value="ECO:0007669"/>
    <property type="project" value="UniProtKB-EC"/>
</dbReference>
<keyword evidence="9" id="KW-1015">Disulfide bond</keyword>
<gene>
    <name evidence="17" type="ORF">Sango_0732800</name>
</gene>
<dbReference type="PROSITE" id="PS01095">
    <property type="entry name" value="GH18_1"/>
    <property type="match status" value="1"/>
</dbReference>
<evidence type="ECO:0000256" key="8">
    <source>
        <dbReference type="ARBA" id="ARBA00023024"/>
    </source>
</evidence>
<feature type="signal peptide" evidence="15">
    <location>
        <begin position="1"/>
        <end position="27"/>
    </location>
</feature>
<feature type="chain" id="PRO_5042132941" description="chitinase" evidence="15">
    <location>
        <begin position="28"/>
        <end position="295"/>
    </location>
</feature>
<evidence type="ECO:0000256" key="3">
    <source>
        <dbReference type="ARBA" id="ARBA00009121"/>
    </source>
</evidence>
<dbReference type="Proteomes" id="UP001289374">
    <property type="component" value="Unassembled WGS sequence"/>
</dbReference>
<keyword evidence="5" id="KW-0964">Secreted</keyword>
<name>A0AAE1X1L4_9LAMI</name>
<comment type="function">
    <text evidence="13">This protein functions as a defense against chitin containing fungal pathogens.</text>
</comment>
<comment type="catalytic activity">
    <reaction evidence="1">
        <text>Random endo-hydrolysis of N-acetyl-beta-D-glucosaminide (1-&gt;4)-beta-linkages in chitin and chitodextrins.</text>
        <dbReference type="EC" id="3.2.1.14"/>
    </reaction>
</comment>
<keyword evidence="7 14" id="KW-0378">Hydrolase</keyword>
<comment type="subcellular location">
    <subcellularLocation>
        <location evidence="2">Secreted</location>
    </subcellularLocation>
</comment>
<dbReference type="Pfam" id="PF00704">
    <property type="entry name" value="Glyco_hydro_18"/>
    <property type="match status" value="1"/>
</dbReference>
<dbReference type="InterPro" id="IPR001223">
    <property type="entry name" value="Glyco_hydro18_cat"/>
</dbReference>
<evidence type="ECO:0000256" key="4">
    <source>
        <dbReference type="ARBA" id="ARBA00012729"/>
    </source>
</evidence>
<evidence type="ECO:0000259" key="16">
    <source>
        <dbReference type="PROSITE" id="PS51910"/>
    </source>
</evidence>
<dbReference type="GO" id="GO:0006032">
    <property type="term" value="P:chitin catabolic process"/>
    <property type="evidence" value="ECO:0007669"/>
    <property type="project" value="UniProtKB-KW"/>
</dbReference>
<dbReference type="InterPro" id="IPR045321">
    <property type="entry name" value="Cts1-like"/>
</dbReference>
<dbReference type="Gene3D" id="3.20.20.80">
    <property type="entry name" value="Glycosidases"/>
    <property type="match status" value="1"/>
</dbReference>
<dbReference type="PANTHER" id="PTHR45708:SF22">
    <property type="entry name" value="ACIDIC ENDOCHITINASE"/>
    <property type="match status" value="1"/>
</dbReference>
<reference evidence="17" key="1">
    <citation type="submission" date="2020-06" db="EMBL/GenBank/DDBJ databases">
        <authorList>
            <person name="Li T."/>
            <person name="Hu X."/>
            <person name="Zhang T."/>
            <person name="Song X."/>
            <person name="Zhang H."/>
            <person name="Dai N."/>
            <person name="Sheng W."/>
            <person name="Hou X."/>
            <person name="Wei L."/>
        </authorList>
    </citation>
    <scope>NUCLEOTIDE SEQUENCE</scope>
    <source>
        <strain evidence="17">K16</strain>
        <tissue evidence="17">Leaf</tissue>
    </source>
</reference>
<evidence type="ECO:0000256" key="13">
    <source>
        <dbReference type="ARBA" id="ARBA00059418"/>
    </source>
</evidence>
<dbReference type="PROSITE" id="PS51910">
    <property type="entry name" value="GH18_2"/>
    <property type="match status" value="1"/>
</dbReference>
<evidence type="ECO:0000256" key="10">
    <source>
        <dbReference type="ARBA" id="ARBA00023277"/>
    </source>
</evidence>
<dbReference type="CDD" id="cd02877">
    <property type="entry name" value="GH18_hevamine_XipI_class_III"/>
    <property type="match status" value="1"/>
</dbReference>
<evidence type="ECO:0000256" key="2">
    <source>
        <dbReference type="ARBA" id="ARBA00004613"/>
    </source>
</evidence>
<dbReference type="FunFam" id="3.20.20.80:FF:000015">
    <property type="entry name" value="Acidic endochitinase SE2"/>
    <property type="match status" value="1"/>
</dbReference>
<evidence type="ECO:0000256" key="14">
    <source>
        <dbReference type="RuleBase" id="RU000489"/>
    </source>
</evidence>
<evidence type="ECO:0000256" key="5">
    <source>
        <dbReference type="ARBA" id="ARBA00022525"/>
    </source>
</evidence>
<protein>
    <recommendedName>
        <fullName evidence="4">chitinase</fullName>
        <ecNumber evidence="4">3.2.1.14</ecNumber>
    </recommendedName>
</protein>
<reference evidence="17" key="2">
    <citation type="journal article" date="2024" name="Plant">
        <title>Genomic evolution and insights into agronomic trait innovations of Sesamum species.</title>
        <authorList>
            <person name="Miao H."/>
            <person name="Wang L."/>
            <person name="Qu L."/>
            <person name="Liu H."/>
            <person name="Sun Y."/>
            <person name="Le M."/>
            <person name="Wang Q."/>
            <person name="Wei S."/>
            <person name="Zheng Y."/>
            <person name="Lin W."/>
            <person name="Duan Y."/>
            <person name="Cao H."/>
            <person name="Xiong S."/>
            <person name="Wang X."/>
            <person name="Wei L."/>
            <person name="Li C."/>
            <person name="Ma Q."/>
            <person name="Ju M."/>
            <person name="Zhao R."/>
            <person name="Li G."/>
            <person name="Mu C."/>
            <person name="Tian Q."/>
            <person name="Mei H."/>
            <person name="Zhang T."/>
            <person name="Gao T."/>
            <person name="Zhang H."/>
        </authorList>
    </citation>
    <scope>NUCLEOTIDE SEQUENCE</scope>
    <source>
        <strain evidence="17">K16</strain>
    </source>
</reference>
<dbReference type="EMBL" id="JACGWL010000004">
    <property type="protein sequence ID" value="KAK4403642.1"/>
    <property type="molecule type" value="Genomic_DNA"/>
</dbReference>
<dbReference type="EC" id="3.2.1.14" evidence="4"/>
<keyword evidence="6 15" id="KW-0732">Signal</keyword>
<sequence>MAAHSQTSHLLLLSILIAFTLFSSSQAAGIATYWGQNGAEGSLADACNTGNYQYVSIAFLTTFGSGQTPVLNLAGHCDPPSGTCTGISDDIRTCQSRGIKVLLSLGGATGSYSLSSPDDASQVADYLWNTYLGGSSSSRPLGDAVLDGIDFDIESGTGQYWDDLARSLSAYSSQRKVYLSAAPQCPIPDAHLDTAIQTGLFDYIWVQFYNNEQCDYRGSPDNLLARWNQWASVPGGQVFLGLPASEAAAGGGYMPPDVLISQVLPVIKTSPKYGGVMLWNRFFDQSYSSAILSSI</sequence>
<evidence type="ECO:0000256" key="6">
    <source>
        <dbReference type="ARBA" id="ARBA00022729"/>
    </source>
</evidence>
<dbReference type="InterPro" id="IPR017853">
    <property type="entry name" value="GH"/>
</dbReference>
<evidence type="ECO:0000313" key="18">
    <source>
        <dbReference type="Proteomes" id="UP001289374"/>
    </source>
</evidence>
<dbReference type="InterPro" id="IPR050542">
    <property type="entry name" value="Glycosyl_Hydrlase18_Chitinase"/>
</dbReference>
<dbReference type="InterPro" id="IPR001579">
    <property type="entry name" value="Glyco_hydro_18_chit_AS"/>
</dbReference>
<accession>A0AAE1X1L4</accession>
<evidence type="ECO:0000256" key="15">
    <source>
        <dbReference type="SAM" id="SignalP"/>
    </source>
</evidence>
<dbReference type="GO" id="GO:0000272">
    <property type="term" value="P:polysaccharide catabolic process"/>
    <property type="evidence" value="ECO:0007669"/>
    <property type="project" value="UniProtKB-KW"/>
</dbReference>
<evidence type="ECO:0000256" key="12">
    <source>
        <dbReference type="ARBA" id="ARBA00023326"/>
    </source>
</evidence>
<keyword evidence="12" id="KW-0624">Polysaccharide degradation</keyword>
<evidence type="ECO:0000256" key="7">
    <source>
        <dbReference type="ARBA" id="ARBA00022801"/>
    </source>
</evidence>
<proteinExistence type="inferred from homology"/>
<comment type="similarity">
    <text evidence="3">Belongs to the glycosyl hydrolase 18 family. Chitinase class II subfamily.</text>
</comment>
<evidence type="ECO:0000256" key="11">
    <source>
        <dbReference type="ARBA" id="ARBA00023295"/>
    </source>
</evidence>
<evidence type="ECO:0000313" key="17">
    <source>
        <dbReference type="EMBL" id="KAK4403642.1"/>
    </source>
</evidence>
<dbReference type="PANTHER" id="PTHR45708">
    <property type="entry name" value="ENDOCHITINASE"/>
    <property type="match status" value="1"/>
</dbReference>
<keyword evidence="8" id="KW-0146">Chitin degradation</keyword>
<evidence type="ECO:0000256" key="9">
    <source>
        <dbReference type="ARBA" id="ARBA00023157"/>
    </source>
</evidence>
<evidence type="ECO:0000256" key="1">
    <source>
        <dbReference type="ARBA" id="ARBA00000822"/>
    </source>
</evidence>
<dbReference type="SUPFAM" id="SSF51445">
    <property type="entry name" value="(Trans)glycosidases"/>
    <property type="match status" value="1"/>
</dbReference>
<keyword evidence="11 14" id="KW-0326">Glycosidase</keyword>
<dbReference type="GO" id="GO:0005576">
    <property type="term" value="C:extracellular region"/>
    <property type="evidence" value="ECO:0007669"/>
    <property type="project" value="UniProtKB-SubCell"/>
</dbReference>
<comment type="caution">
    <text evidence="17">The sequence shown here is derived from an EMBL/GenBank/DDBJ whole genome shotgun (WGS) entry which is preliminary data.</text>
</comment>
<organism evidence="17 18">
    <name type="scientific">Sesamum angolense</name>
    <dbReference type="NCBI Taxonomy" id="2727404"/>
    <lineage>
        <taxon>Eukaryota</taxon>
        <taxon>Viridiplantae</taxon>
        <taxon>Streptophyta</taxon>
        <taxon>Embryophyta</taxon>
        <taxon>Tracheophyta</taxon>
        <taxon>Spermatophyta</taxon>
        <taxon>Magnoliopsida</taxon>
        <taxon>eudicotyledons</taxon>
        <taxon>Gunneridae</taxon>
        <taxon>Pentapetalae</taxon>
        <taxon>asterids</taxon>
        <taxon>lamiids</taxon>
        <taxon>Lamiales</taxon>
        <taxon>Pedaliaceae</taxon>
        <taxon>Sesamum</taxon>
    </lineage>
</organism>
<keyword evidence="10" id="KW-0119">Carbohydrate metabolism</keyword>
<feature type="domain" description="GH18" evidence="16">
    <location>
        <begin position="28"/>
        <end position="295"/>
    </location>
</feature>
<dbReference type="AlphaFoldDB" id="A0AAE1X1L4"/>
<keyword evidence="18" id="KW-1185">Reference proteome</keyword>